<proteinExistence type="predicted"/>
<dbReference type="PANTHER" id="PTHR11785:SF512">
    <property type="entry name" value="SOBREMESA, ISOFORM B"/>
    <property type="match status" value="1"/>
</dbReference>
<feature type="transmembrane region" description="Helical" evidence="5">
    <location>
        <begin position="274"/>
        <end position="296"/>
    </location>
</feature>
<feature type="transmembrane region" description="Helical" evidence="5">
    <location>
        <begin position="357"/>
        <end position="374"/>
    </location>
</feature>
<dbReference type="InterPro" id="IPR050598">
    <property type="entry name" value="AminoAcid_Transporter"/>
</dbReference>
<dbReference type="Pfam" id="PF13520">
    <property type="entry name" value="AA_permease_2"/>
    <property type="match status" value="1"/>
</dbReference>
<feature type="transmembrane region" description="Helical" evidence="5">
    <location>
        <begin position="132"/>
        <end position="151"/>
    </location>
</feature>
<feature type="transmembrane region" description="Helical" evidence="5">
    <location>
        <begin position="224"/>
        <end position="245"/>
    </location>
</feature>
<feature type="transmembrane region" description="Helical" evidence="5">
    <location>
        <begin position="183"/>
        <end position="203"/>
    </location>
</feature>
<feature type="transmembrane region" description="Helical" evidence="5">
    <location>
        <begin position="326"/>
        <end position="345"/>
    </location>
</feature>
<protein>
    <submittedName>
        <fullName evidence="6">APC family permease</fullName>
    </submittedName>
</protein>
<comment type="caution">
    <text evidence="6">The sequence shown here is derived from an EMBL/GenBank/DDBJ whole genome shotgun (WGS) entry which is preliminary data.</text>
</comment>
<keyword evidence="4 5" id="KW-0472">Membrane</keyword>
<evidence type="ECO:0000313" key="7">
    <source>
        <dbReference type="Proteomes" id="UP001595683"/>
    </source>
</evidence>
<organism evidence="6 7">
    <name type="scientific">Novosphingobium pokkalii</name>
    <dbReference type="NCBI Taxonomy" id="1770194"/>
    <lineage>
        <taxon>Bacteria</taxon>
        <taxon>Pseudomonadati</taxon>
        <taxon>Pseudomonadota</taxon>
        <taxon>Alphaproteobacteria</taxon>
        <taxon>Sphingomonadales</taxon>
        <taxon>Sphingomonadaceae</taxon>
        <taxon>Novosphingobium</taxon>
    </lineage>
</organism>
<dbReference type="EMBL" id="JBHRYE010000019">
    <property type="protein sequence ID" value="MFC3672111.1"/>
    <property type="molecule type" value="Genomic_DNA"/>
</dbReference>
<dbReference type="Proteomes" id="UP001595683">
    <property type="component" value="Unassembled WGS sequence"/>
</dbReference>
<dbReference type="PIRSF" id="PIRSF006060">
    <property type="entry name" value="AA_transporter"/>
    <property type="match status" value="1"/>
</dbReference>
<feature type="transmembrane region" description="Helical" evidence="5">
    <location>
        <begin position="411"/>
        <end position="429"/>
    </location>
</feature>
<feature type="transmembrane region" description="Helical" evidence="5">
    <location>
        <begin position="12"/>
        <end position="29"/>
    </location>
</feature>
<dbReference type="InterPro" id="IPR002293">
    <property type="entry name" value="AA/rel_permease1"/>
</dbReference>
<reference evidence="7" key="1">
    <citation type="journal article" date="2019" name="Int. J. Syst. Evol. Microbiol.">
        <title>The Global Catalogue of Microorganisms (GCM) 10K type strain sequencing project: providing services to taxonomists for standard genome sequencing and annotation.</title>
        <authorList>
            <consortium name="The Broad Institute Genomics Platform"/>
            <consortium name="The Broad Institute Genome Sequencing Center for Infectious Disease"/>
            <person name="Wu L."/>
            <person name="Ma J."/>
        </authorList>
    </citation>
    <scope>NUCLEOTIDE SEQUENCE [LARGE SCALE GENOMIC DNA]</scope>
    <source>
        <strain evidence="7">KCTC 42224</strain>
    </source>
</reference>
<keyword evidence="7" id="KW-1185">Reference proteome</keyword>
<accession>A0ABV7V5J8</accession>
<feature type="transmembrane region" description="Helical" evidence="5">
    <location>
        <begin position="92"/>
        <end position="112"/>
    </location>
</feature>
<dbReference type="Gene3D" id="1.20.1740.10">
    <property type="entry name" value="Amino acid/polyamine transporter I"/>
    <property type="match status" value="1"/>
</dbReference>
<comment type="subcellular location">
    <subcellularLocation>
        <location evidence="1">Membrane</location>
        <topology evidence="1">Multi-pass membrane protein</topology>
    </subcellularLocation>
</comment>
<feature type="transmembrane region" description="Helical" evidence="5">
    <location>
        <begin position="386"/>
        <end position="405"/>
    </location>
</feature>
<dbReference type="PANTHER" id="PTHR11785">
    <property type="entry name" value="AMINO ACID TRANSPORTER"/>
    <property type="match status" value="1"/>
</dbReference>
<gene>
    <name evidence="6" type="ORF">ACFOOT_11815</name>
</gene>
<evidence type="ECO:0000256" key="2">
    <source>
        <dbReference type="ARBA" id="ARBA00022692"/>
    </source>
</evidence>
<evidence type="ECO:0000256" key="5">
    <source>
        <dbReference type="SAM" id="Phobius"/>
    </source>
</evidence>
<evidence type="ECO:0000256" key="3">
    <source>
        <dbReference type="ARBA" id="ARBA00022989"/>
    </source>
</evidence>
<feature type="transmembrane region" description="Helical" evidence="5">
    <location>
        <begin position="49"/>
        <end position="71"/>
    </location>
</feature>
<keyword evidence="3 5" id="KW-1133">Transmembrane helix</keyword>
<evidence type="ECO:0000256" key="1">
    <source>
        <dbReference type="ARBA" id="ARBA00004141"/>
    </source>
</evidence>
<name>A0ABV7V5J8_9SPHN</name>
<evidence type="ECO:0000313" key="6">
    <source>
        <dbReference type="EMBL" id="MFC3672111.1"/>
    </source>
</evidence>
<evidence type="ECO:0000256" key="4">
    <source>
        <dbReference type="ARBA" id="ARBA00023136"/>
    </source>
</evidence>
<dbReference type="RefSeq" id="WP_229815577.1">
    <property type="nucleotide sequence ID" value="NZ_BMZP01000020.1"/>
</dbReference>
<feature type="transmembrane region" description="Helical" evidence="5">
    <location>
        <begin position="158"/>
        <end position="177"/>
    </location>
</feature>
<sequence length="445" mass="46042">MTVSSSSRGPRAHLGIGQAMLVALGMVMSTDSLKTAPTVAANAPGGHVLLLWVAGALVTMVGALCYVEMAAAFPDSGGEYSFLRRAWGGRLAALYAWSRFAIMHTGWIALMAHLLADYASALWPLGHAERTGLALAIVAALTGLNLVHVRLGFLTQALLVALVAAGFACVTAAGLLVPAPTAAAPLPTGGSVGVALIYVFLAYGGWSDMATLSGEVRGGRRAMLAVVIGALALLMTIYCLMNWALLRGLGLAGLAASTAPGADLARSAFGPVGAWLTVSIVAISAISSINSTLIVCSRVTASAARDLPALAALGNWHDRRGTPARATLAVGGFSLLLTAVSGLSQSGFGAMVDYMTPVYWLFVILGMAALIRLRRRLPEHDWPVRTPLFPLFPLAFMALSAAMLWSSLTQLGPGALAGAAVLALGLVLGQLARRERQPPQTVQQS</sequence>
<keyword evidence="2 5" id="KW-0812">Transmembrane</keyword>